<feature type="transmembrane region" description="Helical" evidence="1">
    <location>
        <begin position="340"/>
        <end position="356"/>
    </location>
</feature>
<dbReference type="AlphaFoldDB" id="A0A5D5AH73"/>
<feature type="transmembrane region" description="Helical" evidence="1">
    <location>
        <begin position="405"/>
        <end position="426"/>
    </location>
</feature>
<evidence type="ECO:0000313" key="3">
    <source>
        <dbReference type="EMBL" id="TYT61076.1"/>
    </source>
</evidence>
<feature type="transmembrane region" description="Helical" evidence="1">
    <location>
        <begin position="286"/>
        <end position="304"/>
    </location>
</feature>
<dbReference type="Proteomes" id="UP000324104">
    <property type="component" value="Unassembled WGS sequence"/>
</dbReference>
<feature type="transmembrane region" description="Helical" evidence="1">
    <location>
        <begin position="115"/>
        <end position="133"/>
    </location>
</feature>
<dbReference type="PANTHER" id="PTHR43129:SF1">
    <property type="entry name" value="FOSMIDOMYCIN RESISTANCE PROTEIN"/>
    <property type="match status" value="1"/>
</dbReference>
<sequence length="451" mass="47734">MYGLSRRELEFAVLISSSHFVQHVFYRVLPPLVPVLAVALEYPLWQLGLLITLYSIGMGIVQAPLGVLADRVDRRYLLPVGLAVAGGAYVLFAFAPTLGGPLPAVTVFGPTFEGGFLVMAVAMVIVGVGLAVVHPAGYPMITDNVDDRNKGKVLGFFGASSKLGDAATPATIAALILLLSWEQIILVFGVVGILYGIALFLALRSDEFETVPSGQRTDDDTGAETTAELARTEPRTFFYPMAVIYFFFVSSSVTSHAITAFLPAFLVAVYAHSFEAVGVHVGAESVASVYFALVLLAGAAMQLYLGGVTDEYDSRLVLIGCMLLATVGMVALAVFDLHPAALVAVLFVLGGGLYGVNPARDALISDLTPPEFEGRVFGYIFTAGTLTGAAFPTLIGYLLEHLGMRSGYLVVSFGTVLAAVFVALLYSDRVFAPASEPEPDPDLRSGPEGSD</sequence>
<feature type="transmembrane region" description="Helical" evidence="1">
    <location>
        <begin position="76"/>
        <end position="95"/>
    </location>
</feature>
<protein>
    <submittedName>
        <fullName evidence="3">MFS transporter</fullName>
    </submittedName>
</protein>
<keyword evidence="4" id="KW-1185">Reference proteome</keyword>
<dbReference type="InterPro" id="IPR036259">
    <property type="entry name" value="MFS_trans_sf"/>
</dbReference>
<accession>A0A5D5AH73</accession>
<dbReference type="SUPFAM" id="SSF103473">
    <property type="entry name" value="MFS general substrate transporter"/>
    <property type="match status" value="1"/>
</dbReference>
<feature type="domain" description="Major facilitator superfamily (MFS) profile" evidence="2">
    <location>
        <begin position="11"/>
        <end position="430"/>
    </location>
</feature>
<dbReference type="GO" id="GO:0005886">
    <property type="term" value="C:plasma membrane"/>
    <property type="evidence" value="ECO:0007669"/>
    <property type="project" value="TreeGrafter"/>
</dbReference>
<dbReference type="GO" id="GO:0022857">
    <property type="term" value="F:transmembrane transporter activity"/>
    <property type="evidence" value="ECO:0007669"/>
    <property type="project" value="InterPro"/>
</dbReference>
<dbReference type="EMBL" id="VTAW01000023">
    <property type="protein sequence ID" value="TYT61076.1"/>
    <property type="molecule type" value="Genomic_DNA"/>
</dbReference>
<feature type="transmembrane region" description="Helical" evidence="1">
    <location>
        <begin position="376"/>
        <end position="399"/>
    </location>
</feature>
<feature type="transmembrane region" description="Helical" evidence="1">
    <location>
        <begin position="49"/>
        <end position="69"/>
    </location>
</feature>
<dbReference type="PROSITE" id="PS50850">
    <property type="entry name" value="MFS"/>
    <property type="match status" value="1"/>
</dbReference>
<comment type="caution">
    <text evidence="3">The sequence shown here is derived from an EMBL/GenBank/DDBJ whole genome shotgun (WGS) entry which is preliminary data.</text>
</comment>
<keyword evidence="1" id="KW-1133">Transmembrane helix</keyword>
<evidence type="ECO:0000259" key="2">
    <source>
        <dbReference type="PROSITE" id="PS50850"/>
    </source>
</evidence>
<dbReference type="InterPro" id="IPR020846">
    <property type="entry name" value="MFS_dom"/>
</dbReference>
<organism evidence="3 4">
    <name type="scientific">Natrialba swarupiae</name>
    <dbReference type="NCBI Taxonomy" id="2448032"/>
    <lineage>
        <taxon>Archaea</taxon>
        <taxon>Methanobacteriati</taxon>
        <taxon>Methanobacteriota</taxon>
        <taxon>Stenosarchaea group</taxon>
        <taxon>Halobacteria</taxon>
        <taxon>Halobacteriales</taxon>
        <taxon>Natrialbaceae</taxon>
        <taxon>Natrialba</taxon>
    </lineage>
</organism>
<feature type="transmembrane region" description="Helical" evidence="1">
    <location>
        <begin position="153"/>
        <end position="178"/>
    </location>
</feature>
<feature type="transmembrane region" description="Helical" evidence="1">
    <location>
        <begin position="184"/>
        <end position="203"/>
    </location>
</feature>
<dbReference type="Gene3D" id="1.20.1250.20">
    <property type="entry name" value="MFS general substrate transporter like domains"/>
    <property type="match status" value="2"/>
</dbReference>
<feature type="transmembrane region" description="Helical" evidence="1">
    <location>
        <begin position="316"/>
        <end position="334"/>
    </location>
</feature>
<evidence type="ECO:0000256" key="1">
    <source>
        <dbReference type="SAM" id="Phobius"/>
    </source>
</evidence>
<keyword evidence="1" id="KW-0812">Transmembrane</keyword>
<proteinExistence type="predicted"/>
<gene>
    <name evidence="3" type="ORF">FYC77_15400</name>
</gene>
<dbReference type="PANTHER" id="PTHR43129">
    <property type="entry name" value="FOSMIDOMYCIN RESISTANCE PROTEIN"/>
    <property type="match status" value="1"/>
</dbReference>
<name>A0A5D5AH73_9EURY</name>
<feature type="transmembrane region" description="Helical" evidence="1">
    <location>
        <begin position="243"/>
        <end position="266"/>
    </location>
</feature>
<reference evidence="3 4" key="1">
    <citation type="submission" date="2019-08" db="EMBL/GenBank/DDBJ databases">
        <title>Archaea genome.</title>
        <authorList>
            <person name="Kajale S."/>
            <person name="Shouche Y."/>
            <person name="Deshpande N."/>
            <person name="Sharma A."/>
        </authorList>
    </citation>
    <scope>NUCLEOTIDE SEQUENCE [LARGE SCALE GENOMIC DNA]</scope>
    <source>
        <strain evidence="3 4">ESP3B_9</strain>
    </source>
</reference>
<dbReference type="Pfam" id="PF07690">
    <property type="entry name" value="MFS_1"/>
    <property type="match status" value="1"/>
</dbReference>
<evidence type="ECO:0000313" key="4">
    <source>
        <dbReference type="Proteomes" id="UP000324104"/>
    </source>
</evidence>
<keyword evidence="1" id="KW-0472">Membrane</keyword>
<dbReference type="InterPro" id="IPR011701">
    <property type="entry name" value="MFS"/>
</dbReference>